<proteinExistence type="predicted"/>
<dbReference type="EMBL" id="RXIC02000456">
    <property type="protein sequence ID" value="KAB1199526.1"/>
    <property type="molecule type" value="Genomic_DNA"/>
</dbReference>
<name>A0A6A1UGZ0_9ROSI</name>
<feature type="compositionally biased region" description="Polar residues" evidence="1">
    <location>
        <begin position="34"/>
        <end position="47"/>
    </location>
</feature>
<organism evidence="2 3">
    <name type="scientific">Morella rubra</name>
    <name type="common">Chinese bayberry</name>
    <dbReference type="NCBI Taxonomy" id="262757"/>
    <lineage>
        <taxon>Eukaryota</taxon>
        <taxon>Viridiplantae</taxon>
        <taxon>Streptophyta</taxon>
        <taxon>Embryophyta</taxon>
        <taxon>Tracheophyta</taxon>
        <taxon>Spermatophyta</taxon>
        <taxon>Magnoliopsida</taxon>
        <taxon>eudicotyledons</taxon>
        <taxon>Gunneridae</taxon>
        <taxon>Pentapetalae</taxon>
        <taxon>rosids</taxon>
        <taxon>fabids</taxon>
        <taxon>Fagales</taxon>
        <taxon>Myricaceae</taxon>
        <taxon>Morella</taxon>
    </lineage>
</organism>
<reference evidence="2 3" key="1">
    <citation type="journal article" date="2019" name="Plant Biotechnol. J.">
        <title>The red bayberry genome and genetic basis of sex determination.</title>
        <authorList>
            <person name="Jia H.M."/>
            <person name="Jia H.J."/>
            <person name="Cai Q.L."/>
            <person name="Wang Y."/>
            <person name="Zhao H.B."/>
            <person name="Yang W.F."/>
            <person name="Wang G.Y."/>
            <person name="Li Y.H."/>
            <person name="Zhan D.L."/>
            <person name="Shen Y.T."/>
            <person name="Niu Q.F."/>
            <person name="Chang L."/>
            <person name="Qiu J."/>
            <person name="Zhao L."/>
            <person name="Xie H.B."/>
            <person name="Fu W.Y."/>
            <person name="Jin J."/>
            <person name="Li X.W."/>
            <person name="Jiao Y."/>
            <person name="Zhou C.C."/>
            <person name="Tu T."/>
            <person name="Chai C.Y."/>
            <person name="Gao J.L."/>
            <person name="Fan L.J."/>
            <person name="van de Weg E."/>
            <person name="Wang J.Y."/>
            <person name="Gao Z.S."/>
        </authorList>
    </citation>
    <scope>NUCLEOTIDE SEQUENCE [LARGE SCALE GENOMIC DNA]</scope>
    <source>
        <tissue evidence="2">Leaves</tissue>
    </source>
</reference>
<dbReference type="AlphaFoldDB" id="A0A6A1UGZ0"/>
<evidence type="ECO:0000313" key="3">
    <source>
        <dbReference type="Proteomes" id="UP000516437"/>
    </source>
</evidence>
<accession>A0A6A1UGZ0</accession>
<feature type="region of interest" description="Disordered" evidence="1">
    <location>
        <begin position="19"/>
        <end position="50"/>
    </location>
</feature>
<protein>
    <submittedName>
        <fullName evidence="2">Uncharacterized protein</fullName>
    </submittedName>
</protein>
<sequence length="71" mass="7259">MASWGKISSCNLGSRAVGVASPSQGAGNDLPSPVTISPRTTQSSCASMSGIKEARGKMHRIVLEKACIVGK</sequence>
<comment type="caution">
    <text evidence="2">The sequence shown here is derived from an EMBL/GenBank/DDBJ whole genome shotgun (WGS) entry which is preliminary data.</text>
</comment>
<evidence type="ECO:0000313" key="2">
    <source>
        <dbReference type="EMBL" id="KAB1199526.1"/>
    </source>
</evidence>
<dbReference type="Proteomes" id="UP000516437">
    <property type="component" value="Unassembled WGS sequence"/>
</dbReference>
<gene>
    <name evidence="2" type="ORF">CJ030_MR0G021695</name>
</gene>
<evidence type="ECO:0000256" key="1">
    <source>
        <dbReference type="SAM" id="MobiDB-lite"/>
    </source>
</evidence>
<keyword evidence="3" id="KW-1185">Reference proteome</keyword>